<dbReference type="RefSeq" id="XP_060297523.1">
    <property type="nucleotide sequence ID" value="XM_060441492.1"/>
</dbReference>
<feature type="signal peptide" evidence="2">
    <location>
        <begin position="1"/>
        <end position="26"/>
    </location>
</feature>
<proteinExistence type="predicted"/>
<keyword evidence="4" id="KW-1185">Reference proteome</keyword>
<evidence type="ECO:0000256" key="2">
    <source>
        <dbReference type="SAM" id="SignalP"/>
    </source>
</evidence>
<keyword evidence="1" id="KW-1133">Transmembrane helix</keyword>
<keyword evidence="2" id="KW-0732">Signal</keyword>
<evidence type="ECO:0000313" key="3">
    <source>
        <dbReference type="EMBL" id="KAK0721599.1"/>
    </source>
</evidence>
<organism evidence="3 4">
    <name type="scientific">Lasiosphaeria miniovina</name>
    <dbReference type="NCBI Taxonomy" id="1954250"/>
    <lineage>
        <taxon>Eukaryota</taxon>
        <taxon>Fungi</taxon>
        <taxon>Dikarya</taxon>
        <taxon>Ascomycota</taxon>
        <taxon>Pezizomycotina</taxon>
        <taxon>Sordariomycetes</taxon>
        <taxon>Sordariomycetidae</taxon>
        <taxon>Sordariales</taxon>
        <taxon>Lasiosphaeriaceae</taxon>
        <taxon>Lasiosphaeria</taxon>
    </lineage>
</organism>
<accession>A0AA40ATA1</accession>
<reference evidence="3" key="1">
    <citation type="submission" date="2023-06" db="EMBL/GenBank/DDBJ databases">
        <title>Genome-scale phylogeny and comparative genomics of the fungal order Sordariales.</title>
        <authorList>
            <consortium name="Lawrence Berkeley National Laboratory"/>
            <person name="Hensen N."/>
            <person name="Bonometti L."/>
            <person name="Westerberg I."/>
            <person name="Brannstrom I.O."/>
            <person name="Guillou S."/>
            <person name="Cros-Aarteil S."/>
            <person name="Calhoun S."/>
            <person name="Haridas S."/>
            <person name="Kuo A."/>
            <person name="Mondo S."/>
            <person name="Pangilinan J."/>
            <person name="Riley R."/>
            <person name="LaButti K."/>
            <person name="Andreopoulos B."/>
            <person name="Lipzen A."/>
            <person name="Chen C."/>
            <person name="Yanf M."/>
            <person name="Daum C."/>
            <person name="Ng V."/>
            <person name="Clum A."/>
            <person name="Steindorff A."/>
            <person name="Ohm R."/>
            <person name="Martin F."/>
            <person name="Silar P."/>
            <person name="Natvig D."/>
            <person name="Lalanne C."/>
            <person name="Gautier V."/>
            <person name="Ament-velasquez S.L."/>
            <person name="Kruys A."/>
            <person name="Hutchinson M.I."/>
            <person name="Powell A.J."/>
            <person name="Barry K."/>
            <person name="Miller A.N."/>
            <person name="Grigoriev I.V."/>
            <person name="Debuchy R."/>
            <person name="Gladieux P."/>
            <person name="Thoren M.H."/>
            <person name="Johannesson H."/>
        </authorList>
    </citation>
    <scope>NUCLEOTIDE SEQUENCE</scope>
    <source>
        <strain evidence="3">SMH2392-1A</strain>
    </source>
</reference>
<protein>
    <submittedName>
        <fullName evidence="3">Uncharacterized protein</fullName>
    </submittedName>
</protein>
<feature type="transmembrane region" description="Helical" evidence="1">
    <location>
        <begin position="61"/>
        <end position="80"/>
    </location>
</feature>
<evidence type="ECO:0000256" key="1">
    <source>
        <dbReference type="SAM" id="Phobius"/>
    </source>
</evidence>
<dbReference type="GeneID" id="85324762"/>
<keyword evidence="1" id="KW-0472">Membrane</keyword>
<dbReference type="EMBL" id="JAUIRO010000003">
    <property type="protein sequence ID" value="KAK0721599.1"/>
    <property type="molecule type" value="Genomic_DNA"/>
</dbReference>
<dbReference type="Proteomes" id="UP001172101">
    <property type="component" value="Unassembled WGS sequence"/>
</dbReference>
<name>A0AA40ATA1_9PEZI</name>
<feature type="chain" id="PRO_5041302523" evidence="2">
    <location>
        <begin position="27"/>
        <end position="103"/>
    </location>
</feature>
<keyword evidence="1" id="KW-0812">Transmembrane</keyword>
<gene>
    <name evidence="3" type="ORF">B0T26DRAFT_699790</name>
</gene>
<evidence type="ECO:0000313" key="4">
    <source>
        <dbReference type="Proteomes" id="UP001172101"/>
    </source>
</evidence>
<sequence>MVGIVRTGLHSLATLHWLPCLWCTHARNPGCRIHFDGSEGVDGRVLCGVGSQAGGAPAGSVAGWAVVLCVVCALVGACSFHHPRARNVTPCLGTEQTMTIGRR</sequence>
<dbReference type="AlphaFoldDB" id="A0AA40ATA1"/>
<comment type="caution">
    <text evidence="3">The sequence shown here is derived from an EMBL/GenBank/DDBJ whole genome shotgun (WGS) entry which is preliminary data.</text>
</comment>